<feature type="disulfide bond" evidence="9">
    <location>
        <begin position="50"/>
        <end position="96"/>
    </location>
</feature>
<dbReference type="Gene3D" id="1.10.2000.10">
    <property type="entry name" value="Frizzled cysteine-rich domain"/>
    <property type="match status" value="1"/>
</dbReference>
<dbReference type="AlphaFoldDB" id="A0ABD1KX87"/>
<evidence type="ECO:0000256" key="10">
    <source>
        <dbReference type="SAM" id="SignalP"/>
    </source>
</evidence>
<dbReference type="GO" id="GO:0030154">
    <property type="term" value="P:cell differentiation"/>
    <property type="evidence" value="ECO:0007669"/>
    <property type="project" value="UniProtKB-KW"/>
</dbReference>
<keyword evidence="6 10" id="KW-0732">Signal</keyword>
<protein>
    <recommendedName>
        <fullName evidence="15">Secreted frizzled-related protein 5-like</fullName>
    </recommendedName>
</protein>
<dbReference type="InterPro" id="IPR036790">
    <property type="entry name" value="Frizzled_dom_sf"/>
</dbReference>
<evidence type="ECO:0000256" key="9">
    <source>
        <dbReference type="PROSITE-ProRule" id="PRU00090"/>
    </source>
</evidence>
<keyword evidence="4" id="KW-0964">Secreted</keyword>
<dbReference type="Proteomes" id="UP001591681">
    <property type="component" value="Unassembled WGS sequence"/>
</dbReference>
<dbReference type="InterPro" id="IPR008993">
    <property type="entry name" value="TIMP-like_OB-fold"/>
</dbReference>
<evidence type="ECO:0000256" key="4">
    <source>
        <dbReference type="ARBA" id="ARBA00022525"/>
    </source>
</evidence>
<dbReference type="GO" id="GO:0005576">
    <property type="term" value="C:extracellular region"/>
    <property type="evidence" value="ECO:0007669"/>
    <property type="project" value="UniProtKB-SubCell"/>
</dbReference>
<comment type="caution">
    <text evidence="13">The sequence shown here is derived from an EMBL/GenBank/DDBJ whole genome shotgun (WGS) entry which is preliminary data.</text>
</comment>
<evidence type="ECO:0000313" key="14">
    <source>
        <dbReference type="Proteomes" id="UP001591681"/>
    </source>
</evidence>
<gene>
    <name evidence="13" type="ORF">ACEWY4_000648</name>
</gene>
<evidence type="ECO:0008006" key="15">
    <source>
        <dbReference type="Google" id="ProtNLM"/>
    </source>
</evidence>
<dbReference type="SUPFAM" id="SSF63501">
    <property type="entry name" value="Frizzled cysteine-rich domain"/>
    <property type="match status" value="1"/>
</dbReference>
<evidence type="ECO:0000256" key="5">
    <source>
        <dbReference type="ARBA" id="ARBA00022687"/>
    </source>
</evidence>
<keyword evidence="5" id="KW-0879">Wnt signaling pathway</keyword>
<feature type="chain" id="PRO_5044887458" description="Secreted frizzled-related protein 5-like" evidence="10">
    <location>
        <begin position="25"/>
        <end position="300"/>
    </location>
</feature>
<dbReference type="PROSITE" id="PS50038">
    <property type="entry name" value="FZ"/>
    <property type="match status" value="1"/>
</dbReference>
<name>A0ABD1KX87_9TELE</name>
<dbReference type="InterPro" id="IPR015526">
    <property type="entry name" value="Frizzled/SFRP"/>
</dbReference>
<comment type="similarity">
    <text evidence="2">Belongs to the secreted frizzled-related protein (sFRP) family.</text>
</comment>
<comment type="subcellular location">
    <subcellularLocation>
        <location evidence="1">Secreted</location>
    </subcellularLocation>
</comment>
<keyword evidence="3" id="KW-0217">Developmental protein</keyword>
<keyword evidence="14" id="KW-1185">Reference proteome</keyword>
<dbReference type="PANTHER" id="PTHR11309:SF133">
    <property type="entry name" value="SECRETED FRIZZLED-RELATED PROTEIN 5"/>
    <property type="match status" value="1"/>
</dbReference>
<evidence type="ECO:0000256" key="1">
    <source>
        <dbReference type="ARBA" id="ARBA00004613"/>
    </source>
</evidence>
<evidence type="ECO:0000256" key="8">
    <source>
        <dbReference type="ARBA" id="ARBA00023157"/>
    </source>
</evidence>
<accession>A0ABD1KX87</accession>
<evidence type="ECO:0000256" key="3">
    <source>
        <dbReference type="ARBA" id="ARBA00022473"/>
    </source>
</evidence>
<evidence type="ECO:0000259" key="11">
    <source>
        <dbReference type="PROSITE" id="PS50038"/>
    </source>
</evidence>
<reference evidence="13 14" key="1">
    <citation type="submission" date="2024-09" db="EMBL/GenBank/DDBJ databases">
        <title>A chromosome-level genome assembly of Gray's grenadier anchovy, Coilia grayii.</title>
        <authorList>
            <person name="Fu Z."/>
        </authorList>
    </citation>
    <scope>NUCLEOTIDE SEQUENCE [LARGE SCALE GENOMIC DNA]</scope>
    <source>
        <strain evidence="13">G4</strain>
        <tissue evidence="13">Muscle</tissue>
    </source>
</reference>
<dbReference type="SUPFAM" id="SSF50242">
    <property type="entry name" value="TIMP-like"/>
    <property type="match status" value="1"/>
</dbReference>
<feature type="signal peptide" evidence="10">
    <location>
        <begin position="1"/>
        <end position="24"/>
    </location>
</feature>
<evidence type="ECO:0000256" key="6">
    <source>
        <dbReference type="ARBA" id="ARBA00022729"/>
    </source>
</evidence>
<dbReference type="GO" id="GO:0016055">
    <property type="term" value="P:Wnt signaling pathway"/>
    <property type="evidence" value="ECO:0007669"/>
    <property type="project" value="UniProtKB-KW"/>
</dbReference>
<organism evidence="13 14">
    <name type="scientific">Coilia grayii</name>
    <name type="common">Gray's grenadier anchovy</name>
    <dbReference type="NCBI Taxonomy" id="363190"/>
    <lineage>
        <taxon>Eukaryota</taxon>
        <taxon>Metazoa</taxon>
        <taxon>Chordata</taxon>
        <taxon>Craniata</taxon>
        <taxon>Vertebrata</taxon>
        <taxon>Euteleostomi</taxon>
        <taxon>Actinopterygii</taxon>
        <taxon>Neopterygii</taxon>
        <taxon>Teleostei</taxon>
        <taxon>Clupei</taxon>
        <taxon>Clupeiformes</taxon>
        <taxon>Clupeoidei</taxon>
        <taxon>Engraulidae</taxon>
        <taxon>Coilinae</taxon>
        <taxon>Coilia</taxon>
    </lineage>
</organism>
<comment type="caution">
    <text evidence="9">Lacks conserved residue(s) required for the propagation of feature annotation.</text>
</comment>
<dbReference type="CDD" id="cd03580">
    <property type="entry name" value="NTR_Sfrp1_like"/>
    <property type="match status" value="1"/>
</dbReference>
<evidence type="ECO:0000259" key="12">
    <source>
        <dbReference type="PROSITE" id="PS50189"/>
    </source>
</evidence>
<evidence type="ECO:0000313" key="13">
    <source>
        <dbReference type="EMBL" id="KAL2103780.1"/>
    </source>
</evidence>
<keyword evidence="7" id="KW-0221">Differentiation</keyword>
<evidence type="ECO:0000256" key="7">
    <source>
        <dbReference type="ARBA" id="ARBA00022782"/>
    </source>
</evidence>
<dbReference type="InterPro" id="IPR020067">
    <property type="entry name" value="Frizzled_dom"/>
</dbReference>
<dbReference type="SMART" id="SM00063">
    <property type="entry name" value="FRI"/>
    <property type="match status" value="1"/>
</dbReference>
<dbReference type="EMBL" id="JBHFQA010000001">
    <property type="protein sequence ID" value="KAL2103780.1"/>
    <property type="molecule type" value="Genomic_DNA"/>
</dbReference>
<evidence type="ECO:0000256" key="2">
    <source>
        <dbReference type="ARBA" id="ARBA00010054"/>
    </source>
</evidence>
<dbReference type="PANTHER" id="PTHR11309">
    <property type="entry name" value="FRIZZLED"/>
    <property type="match status" value="1"/>
</dbReference>
<feature type="domain" description="FZ" evidence="11">
    <location>
        <begin position="35"/>
        <end position="152"/>
    </location>
</feature>
<dbReference type="InterPro" id="IPR001134">
    <property type="entry name" value="Netrin_domain"/>
</dbReference>
<sequence length="300" mass="33349">MYMYAALMLHLLLLLLPALMPVLGSVLDGGQWDPRAASRCVPIPSNMALCQGLGYDSMRLPNLLGHETPGEAVHQSASWLPLLARQCHPHARIFLCSLFAPVCLDRVIPPCRSLCESVRDSCAPIMSCYGYPWPRILQCDQFPMDHLMCISSVTQSNSTGSGRWAIPQASCRDCELQEATSPKELLDIFCRSDFVVKLRLSRLNSSGSAVAQFSLGSRLEVLKHGPLVGGEMRGRLLLWLERDATCVGNLIRHHHEGGTFLLAGTVAGNRLLVNKAYSWSKRHRHLNNAVRKWKSHRCRG</sequence>
<dbReference type="Pfam" id="PF01392">
    <property type="entry name" value="Fz"/>
    <property type="match status" value="1"/>
</dbReference>
<keyword evidence="8 9" id="KW-1015">Disulfide bond</keyword>
<feature type="disulfide bond" evidence="9">
    <location>
        <begin position="115"/>
        <end position="139"/>
    </location>
</feature>
<dbReference type="FunFam" id="1.10.2000.10:FF:000001">
    <property type="entry name" value="secreted frizzled-related protein 2"/>
    <property type="match status" value="1"/>
</dbReference>
<feature type="domain" description="NTR" evidence="12">
    <location>
        <begin position="171"/>
        <end position="298"/>
    </location>
</feature>
<proteinExistence type="inferred from homology"/>
<dbReference type="PROSITE" id="PS50189">
    <property type="entry name" value="NTR"/>
    <property type="match status" value="1"/>
</dbReference>